<feature type="non-terminal residue" evidence="1">
    <location>
        <position position="146"/>
    </location>
</feature>
<name>A0ACB6ZQ87_THEGA</name>
<sequence>MKYVVESDRMEINHPWQMRSCLQASASSTFQISRHSQPTLWWKPLRRKNSTFVSSGPELVDISWKRLGVPASVAATLRSVFPHIAKPTKTQARLIPAILSGKDVLLKDHTGTGKYVGPHMHIPVTVPRASDKSTELQVIWLNLGLN</sequence>
<protein>
    <submittedName>
        <fullName evidence="1">Uncharacterized protein</fullName>
    </submittedName>
</protein>
<organism evidence="1 2">
    <name type="scientific">Thelephora ganbajun</name>
    <name type="common">Ganba fungus</name>
    <dbReference type="NCBI Taxonomy" id="370292"/>
    <lineage>
        <taxon>Eukaryota</taxon>
        <taxon>Fungi</taxon>
        <taxon>Dikarya</taxon>
        <taxon>Basidiomycota</taxon>
        <taxon>Agaricomycotina</taxon>
        <taxon>Agaricomycetes</taxon>
        <taxon>Thelephorales</taxon>
        <taxon>Thelephoraceae</taxon>
        <taxon>Thelephora</taxon>
    </lineage>
</organism>
<evidence type="ECO:0000313" key="1">
    <source>
        <dbReference type="EMBL" id="KAF9651831.1"/>
    </source>
</evidence>
<comment type="caution">
    <text evidence="1">The sequence shown here is derived from an EMBL/GenBank/DDBJ whole genome shotgun (WGS) entry which is preliminary data.</text>
</comment>
<evidence type="ECO:0000313" key="2">
    <source>
        <dbReference type="Proteomes" id="UP000886501"/>
    </source>
</evidence>
<gene>
    <name evidence="1" type="ORF">BDM02DRAFT_3109913</name>
</gene>
<keyword evidence="2" id="KW-1185">Reference proteome</keyword>
<reference evidence="1" key="2">
    <citation type="journal article" date="2020" name="Nat. Commun.">
        <title>Large-scale genome sequencing of mycorrhizal fungi provides insights into the early evolution of symbiotic traits.</title>
        <authorList>
            <person name="Miyauchi S."/>
            <person name="Kiss E."/>
            <person name="Kuo A."/>
            <person name="Drula E."/>
            <person name="Kohler A."/>
            <person name="Sanchez-Garcia M."/>
            <person name="Morin E."/>
            <person name="Andreopoulos B."/>
            <person name="Barry K.W."/>
            <person name="Bonito G."/>
            <person name="Buee M."/>
            <person name="Carver A."/>
            <person name="Chen C."/>
            <person name="Cichocki N."/>
            <person name="Clum A."/>
            <person name="Culley D."/>
            <person name="Crous P.W."/>
            <person name="Fauchery L."/>
            <person name="Girlanda M."/>
            <person name="Hayes R.D."/>
            <person name="Keri Z."/>
            <person name="LaButti K."/>
            <person name="Lipzen A."/>
            <person name="Lombard V."/>
            <person name="Magnuson J."/>
            <person name="Maillard F."/>
            <person name="Murat C."/>
            <person name="Nolan M."/>
            <person name="Ohm R.A."/>
            <person name="Pangilinan J."/>
            <person name="Pereira M.F."/>
            <person name="Perotto S."/>
            <person name="Peter M."/>
            <person name="Pfister S."/>
            <person name="Riley R."/>
            <person name="Sitrit Y."/>
            <person name="Stielow J.B."/>
            <person name="Szollosi G."/>
            <person name="Zifcakova L."/>
            <person name="Stursova M."/>
            <person name="Spatafora J.W."/>
            <person name="Tedersoo L."/>
            <person name="Vaario L.M."/>
            <person name="Yamada A."/>
            <person name="Yan M."/>
            <person name="Wang P."/>
            <person name="Xu J."/>
            <person name="Bruns T."/>
            <person name="Baldrian P."/>
            <person name="Vilgalys R."/>
            <person name="Dunand C."/>
            <person name="Henrissat B."/>
            <person name="Grigoriev I.V."/>
            <person name="Hibbett D."/>
            <person name="Nagy L.G."/>
            <person name="Martin F.M."/>
        </authorList>
    </citation>
    <scope>NUCLEOTIDE SEQUENCE</scope>
    <source>
        <strain evidence="1">P2</strain>
    </source>
</reference>
<dbReference type="Proteomes" id="UP000886501">
    <property type="component" value="Unassembled WGS sequence"/>
</dbReference>
<reference evidence="1" key="1">
    <citation type="submission" date="2019-10" db="EMBL/GenBank/DDBJ databases">
        <authorList>
            <consortium name="DOE Joint Genome Institute"/>
            <person name="Kuo A."/>
            <person name="Miyauchi S."/>
            <person name="Kiss E."/>
            <person name="Drula E."/>
            <person name="Kohler A."/>
            <person name="Sanchez-Garcia M."/>
            <person name="Andreopoulos B."/>
            <person name="Barry K.W."/>
            <person name="Bonito G."/>
            <person name="Buee M."/>
            <person name="Carver A."/>
            <person name="Chen C."/>
            <person name="Cichocki N."/>
            <person name="Clum A."/>
            <person name="Culley D."/>
            <person name="Crous P.W."/>
            <person name="Fauchery L."/>
            <person name="Girlanda M."/>
            <person name="Hayes R."/>
            <person name="Keri Z."/>
            <person name="Labutti K."/>
            <person name="Lipzen A."/>
            <person name="Lombard V."/>
            <person name="Magnuson J."/>
            <person name="Maillard F."/>
            <person name="Morin E."/>
            <person name="Murat C."/>
            <person name="Nolan M."/>
            <person name="Ohm R."/>
            <person name="Pangilinan J."/>
            <person name="Pereira M."/>
            <person name="Perotto S."/>
            <person name="Peter M."/>
            <person name="Riley R."/>
            <person name="Sitrit Y."/>
            <person name="Stielow B."/>
            <person name="Szollosi G."/>
            <person name="Zifcakova L."/>
            <person name="Stursova M."/>
            <person name="Spatafora J.W."/>
            <person name="Tedersoo L."/>
            <person name="Vaario L.-M."/>
            <person name="Yamada A."/>
            <person name="Yan M."/>
            <person name="Wang P."/>
            <person name="Xu J."/>
            <person name="Bruns T."/>
            <person name="Baldrian P."/>
            <person name="Vilgalys R."/>
            <person name="Henrissat B."/>
            <person name="Grigoriev I.V."/>
            <person name="Hibbett D."/>
            <person name="Nagy L.G."/>
            <person name="Martin F.M."/>
        </authorList>
    </citation>
    <scope>NUCLEOTIDE SEQUENCE</scope>
    <source>
        <strain evidence="1">P2</strain>
    </source>
</reference>
<accession>A0ACB6ZQ87</accession>
<dbReference type="EMBL" id="MU117972">
    <property type="protein sequence ID" value="KAF9651831.1"/>
    <property type="molecule type" value="Genomic_DNA"/>
</dbReference>
<proteinExistence type="predicted"/>